<gene>
    <name evidence="2" type="ORF">GCM10009560_18910</name>
</gene>
<reference evidence="2 3" key="1">
    <citation type="journal article" date="2019" name="Int. J. Syst. Evol. Microbiol.">
        <title>The Global Catalogue of Microorganisms (GCM) 10K type strain sequencing project: providing services to taxonomists for standard genome sequencing and annotation.</title>
        <authorList>
            <consortium name="The Broad Institute Genomics Platform"/>
            <consortium name="The Broad Institute Genome Sequencing Center for Infectious Disease"/>
            <person name="Wu L."/>
            <person name="Ma J."/>
        </authorList>
    </citation>
    <scope>NUCLEOTIDE SEQUENCE [LARGE SCALE GENOMIC DNA]</scope>
    <source>
        <strain evidence="2 3">JCM 11136</strain>
    </source>
</reference>
<dbReference type="Proteomes" id="UP001501578">
    <property type="component" value="Unassembled WGS sequence"/>
</dbReference>
<protein>
    <recommendedName>
        <fullName evidence="1">TNase-like domain-containing protein</fullName>
    </recommendedName>
</protein>
<dbReference type="InterPro" id="IPR016071">
    <property type="entry name" value="Staphylococal_nuclease_OB-fold"/>
</dbReference>
<proteinExistence type="predicted"/>
<dbReference type="SMART" id="SM00318">
    <property type="entry name" value="SNc"/>
    <property type="match status" value="1"/>
</dbReference>
<evidence type="ECO:0000259" key="1">
    <source>
        <dbReference type="SMART" id="SM00318"/>
    </source>
</evidence>
<comment type="caution">
    <text evidence="2">The sequence shown here is derived from an EMBL/GenBank/DDBJ whole genome shotgun (WGS) entry which is preliminary data.</text>
</comment>
<dbReference type="EMBL" id="BAAAHQ010000008">
    <property type="protein sequence ID" value="GAA0920592.1"/>
    <property type="molecule type" value="Genomic_DNA"/>
</dbReference>
<evidence type="ECO:0000313" key="3">
    <source>
        <dbReference type="Proteomes" id="UP001501578"/>
    </source>
</evidence>
<name>A0ABN1P0T6_9ACTN</name>
<keyword evidence="3" id="KW-1185">Reference proteome</keyword>
<organism evidence="2 3">
    <name type="scientific">Nonomuraea longicatena</name>
    <dbReference type="NCBI Taxonomy" id="83682"/>
    <lineage>
        <taxon>Bacteria</taxon>
        <taxon>Bacillati</taxon>
        <taxon>Actinomycetota</taxon>
        <taxon>Actinomycetes</taxon>
        <taxon>Streptosporangiales</taxon>
        <taxon>Streptosporangiaceae</taxon>
        <taxon>Nonomuraea</taxon>
    </lineage>
</organism>
<dbReference type="RefSeq" id="WP_343949353.1">
    <property type="nucleotide sequence ID" value="NZ_BAAAHQ010000008.1"/>
</dbReference>
<evidence type="ECO:0000313" key="2">
    <source>
        <dbReference type="EMBL" id="GAA0920592.1"/>
    </source>
</evidence>
<accession>A0ABN1P0T6</accession>
<dbReference type="InterPro" id="IPR035437">
    <property type="entry name" value="SNase_OB-fold_sf"/>
</dbReference>
<feature type="domain" description="TNase-like" evidence="1">
    <location>
        <begin position="27"/>
        <end position="253"/>
    </location>
</feature>
<dbReference type="Gene3D" id="2.40.50.90">
    <property type="match status" value="1"/>
</dbReference>
<sequence length="323" mass="35334">MAKAIEQPVPGITIGHALLARSKNGRAQPVEKIVHDGDTINIAADGNFGVRMLGVDAPEVSFTLPRSPAFPDHPKGFVKIEHPAWTDFLTDPFAAGYPPLTLRTALHTHLLTKVGASAAANHARHAAPSTRALKDMISADLAEQGLTEETFKLRLAFAHEILDRYGRLLCYVNRDQRDPPRPAPYNERLLAAGHVAPYFIWPNVDPFARQKGSVAEAVPEPGSARAVAEAGALGRARAAVRQAREAGLGIWEHQDPLALLPFELRFLAGRRAPDRYVLDLSDDARELLHPQSYFRVPAPEDRLFVNAEHAPLFGARGWSVPPL</sequence>